<dbReference type="InterPro" id="IPR003593">
    <property type="entry name" value="AAA+_ATPase"/>
</dbReference>
<dbReference type="GO" id="GO:0005886">
    <property type="term" value="C:plasma membrane"/>
    <property type="evidence" value="ECO:0007669"/>
    <property type="project" value="UniProtKB-SubCell"/>
</dbReference>
<evidence type="ECO:0000256" key="7">
    <source>
        <dbReference type="ARBA" id="ARBA00022840"/>
    </source>
</evidence>
<keyword evidence="12" id="KW-1185">Reference proteome</keyword>
<proteinExistence type="predicted"/>
<keyword evidence="6" id="KW-0547">Nucleotide-binding</keyword>
<evidence type="ECO:0000256" key="8">
    <source>
        <dbReference type="ARBA" id="ARBA00022967"/>
    </source>
</evidence>
<evidence type="ECO:0000256" key="4">
    <source>
        <dbReference type="ARBA" id="ARBA00022597"/>
    </source>
</evidence>
<dbReference type="PROSITE" id="PS00211">
    <property type="entry name" value="ABC_TRANSPORTER_1"/>
    <property type="match status" value="1"/>
</dbReference>
<dbReference type="FunFam" id="3.40.50.300:FF:000127">
    <property type="entry name" value="Ribose import ATP-binding protein RbsA"/>
    <property type="match status" value="1"/>
</dbReference>
<dbReference type="Pfam" id="PF00005">
    <property type="entry name" value="ABC_tran"/>
    <property type="match status" value="2"/>
</dbReference>
<feature type="domain" description="ABC transporter" evidence="10">
    <location>
        <begin position="255"/>
        <end position="499"/>
    </location>
</feature>
<evidence type="ECO:0000259" key="10">
    <source>
        <dbReference type="PROSITE" id="PS50893"/>
    </source>
</evidence>
<sequence>MAEGLNPIISAKNIVKSFSGVVVLKDVDFNIYPGEVHALIGENGAGKSTLMKIISGVYTPTSGEISINGQPASFKTPHDAREAGVALIHQEPLTFQDLNVTENIYLGHTRGEGKMTINWKEKYKQADELLKSLEVHMGAKDPVRGMTIADQQMIEITSALSQNAKVIIMDEPTAALSHGEVKSLFDIVERLKKQGKGIVFIGHRLEEIMEISDRITVLRDGELVGECFKKDVDQDKLVQMMVGRTFKELIVKEETEIGEVLLETEGLTYPGKYQDVSIKVRRGEIVGMAGLVGAGRSEVASAIFGTEPAVRGTIKINGETVEIKNAIDSMNKGVAMVSEDRAQTGLILPFSIKQNMTFAILKKISKGSFVNTKEENELVSQYSDYLKVKMRDANQPVSELSGGNQQKVVIAKWLLTEPDILILDEPTRGIDVGAKAEVYKLISELAKQGKAILMISSEMQEILQLSDRVYVMCEGHVTGEMERNELDSAKIMTAASTRKNIRKEAVQ</sequence>
<name>A0A0M2NNT2_9FIRM</name>
<dbReference type="CDD" id="cd03215">
    <property type="entry name" value="ABC_Carb_Monos_II"/>
    <property type="match status" value="1"/>
</dbReference>
<dbReference type="InterPro" id="IPR050107">
    <property type="entry name" value="ABC_carbohydrate_import_ATPase"/>
</dbReference>
<feature type="domain" description="ABC transporter" evidence="10">
    <location>
        <begin position="9"/>
        <end position="245"/>
    </location>
</feature>
<comment type="caution">
    <text evidence="11">The sequence shown here is derived from an EMBL/GenBank/DDBJ whole genome shotgun (WGS) entry which is preliminary data.</text>
</comment>
<dbReference type="GO" id="GO:0016887">
    <property type="term" value="F:ATP hydrolysis activity"/>
    <property type="evidence" value="ECO:0007669"/>
    <property type="project" value="InterPro"/>
</dbReference>
<dbReference type="AlphaFoldDB" id="A0A0M2NNT2"/>
<dbReference type="GO" id="GO:0005524">
    <property type="term" value="F:ATP binding"/>
    <property type="evidence" value="ECO:0007669"/>
    <property type="project" value="UniProtKB-KW"/>
</dbReference>
<dbReference type="InterPro" id="IPR027417">
    <property type="entry name" value="P-loop_NTPase"/>
</dbReference>
<accession>A0A0M2NNT2</accession>
<evidence type="ECO:0000256" key="2">
    <source>
        <dbReference type="ARBA" id="ARBA00022448"/>
    </source>
</evidence>
<dbReference type="SMART" id="SM00382">
    <property type="entry name" value="AAA"/>
    <property type="match status" value="2"/>
</dbReference>
<protein>
    <submittedName>
        <fullName evidence="11">Ribose ABC transport system, ATP-binding protein RbsA</fullName>
    </submittedName>
</protein>
<organism evidence="11 12">
    <name type="scientific">Christensenella hongkongensis</name>
    <dbReference type="NCBI Taxonomy" id="270498"/>
    <lineage>
        <taxon>Bacteria</taxon>
        <taxon>Bacillati</taxon>
        <taxon>Bacillota</taxon>
        <taxon>Clostridia</taxon>
        <taxon>Christensenellales</taxon>
        <taxon>Christensenellaceae</taxon>
        <taxon>Christensenella</taxon>
    </lineage>
</organism>
<dbReference type="SUPFAM" id="SSF52540">
    <property type="entry name" value="P-loop containing nucleoside triphosphate hydrolases"/>
    <property type="match status" value="2"/>
</dbReference>
<evidence type="ECO:0000256" key="6">
    <source>
        <dbReference type="ARBA" id="ARBA00022741"/>
    </source>
</evidence>
<dbReference type="PATRIC" id="fig|270498.16.peg.221"/>
<keyword evidence="3" id="KW-1003">Cell membrane</keyword>
<dbReference type="EMBL" id="LAYJ01000053">
    <property type="protein sequence ID" value="KKI51875.1"/>
    <property type="molecule type" value="Genomic_DNA"/>
</dbReference>
<keyword evidence="2" id="KW-0813">Transport</keyword>
<evidence type="ECO:0000313" key="11">
    <source>
        <dbReference type="EMBL" id="KKI51875.1"/>
    </source>
</evidence>
<gene>
    <name evidence="11" type="ORF">CHK_0558</name>
</gene>
<keyword evidence="5" id="KW-0677">Repeat</keyword>
<keyword evidence="9" id="KW-0472">Membrane</keyword>
<dbReference type="CDD" id="cd03216">
    <property type="entry name" value="ABC_Carb_Monos_I"/>
    <property type="match status" value="1"/>
</dbReference>
<dbReference type="PANTHER" id="PTHR43790:SF3">
    <property type="entry name" value="D-ALLOSE IMPORT ATP-BINDING PROTEIN ALSA-RELATED"/>
    <property type="match status" value="1"/>
</dbReference>
<dbReference type="InterPro" id="IPR017871">
    <property type="entry name" value="ABC_transporter-like_CS"/>
</dbReference>
<keyword evidence="7 11" id="KW-0067">ATP-binding</keyword>
<comment type="subcellular location">
    <subcellularLocation>
        <location evidence="1">Cell membrane</location>
        <topology evidence="1">Peripheral membrane protein</topology>
    </subcellularLocation>
</comment>
<evidence type="ECO:0000256" key="3">
    <source>
        <dbReference type="ARBA" id="ARBA00022475"/>
    </source>
</evidence>
<dbReference type="PANTHER" id="PTHR43790">
    <property type="entry name" value="CARBOHYDRATE TRANSPORT ATP-BINDING PROTEIN MG119-RELATED"/>
    <property type="match status" value="1"/>
</dbReference>
<dbReference type="RefSeq" id="WP_052740221.1">
    <property type="nucleotide sequence ID" value="NZ_CAUERS010000008.1"/>
</dbReference>
<dbReference type="Gene3D" id="3.40.50.300">
    <property type="entry name" value="P-loop containing nucleotide triphosphate hydrolases"/>
    <property type="match status" value="2"/>
</dbReference>
<evidence type="ECO:0000256" key="1">
    <source>
        <dbReference type="ARBA" id="ARBA00004202"/>
    </source>
</evidence>
<evidence type="ECO:0000256" key="9">
    <source>
        <dbReference type="ARBA" id="ARBA00023136"/>
    </source>
</evidence>
<dbReference type="Proteomes" id="UP000034076">
    <property type="component" value="Unassembled WGS sequence"/>
</dbReference>
<reference evidence="11 12" key="1">
    <citation type="submission" date="2015-04" db="EMBL/GenBank/DDBJ databases">
        <title>Draft genome sequence of bacteremic isolate Catabacter hongkongensis type strain HKU16T.</title>
        <authorList>
            <person name="Lau S.K."/>
            <person name="Teng J.L."/>
            <person name="Huang Y."/>
            <person name="Curreem S.O."/>
            <person name="Tsui S.K."/>
            <person name="Woo P.C."/>
        </authorList>
    </citation>
    <scope>NUCLEOTIDE SEQUENCE [LARGE SCALE GENOMIC DNA]</scope>
    <source>
        <strain evidence="11 12">HKU16</strain>
    </source>
</reference>
<dbReference type="InterPro" id="IPR003439">
    <property type="entry name" value="ABC_transporter-like_ATP-bd"/>
</dbReference>
<dbReference type="STRING" id="270498.CHK_0558"/>
<evidence type="ECO:0000313" key="12">
    <source>
        <dbReference type="Proteomes" id="UP000034076"/>
    </source>
</evidence>
<keyword evidence="4" id="KW-0762">Sugar transport</keyword>
<dbReference type="PROSITE" id="PS50893">
    <property type="entry name" value="ABC_TRANSPORTER_2"/>
    <property type="match status" value="2"/>
</dbReference>
<dbReference type="OrthoDB" id="9771863at2"/>
<evidence type="ECO:0000256" key="5">
    <source>
        <dbReference type="ARBA" id="ARBA00022737"/>
    </source>
</evidence>
<keyword evidence="8" id="KW-1278">Translocase</keyword>